<organism evidence="3 4">
    <name type="scientific">Flaviramulus aquimarinus</name>
    <dbReference type="NCBI Taxonomy" id="1170456"/>
    <lineage>
        <taxon>Bacteria</taxon>
        <taxon>Pseudomonadati</taxon>
        <taxon>Bacteroidota</taxon>
        <taxon>Flavobacteriia</taxon>
        <taxon>Flavobacteriales</taxon>
        <taxon>Flavobacteriaceae</taxon>
        <taxon>Flaviramulus</taxon>
    </lineage>
</organism>
<dbReference type="Proteomes" id="UP001500433">
    <property type="component" value="Unassembled WGS sequence"/>
</dbReference>
<comment type="caution">
    <text evidence="3">The sequence shown here is derived from an EMBL/GenBank/DDBJ whole genome shotgun (WGS) entry which is preliminary data.</text>
</comment>
<feature type="coiled-coil region" evidence="1">
    <location>
        <begin position="111"/>
        <end position="173"/>
    </location>
</feature>
<reference evidence="4" key="1">
    <citation type="journal article" date="2019" name="Int. J. Syst. Evol. Microbiol.">
        <title>The Global Catalogue of Microorganisms (GCM) 10K type strain sequencing project: providing services to taxonomists for standard genome sequencing and annotation.</title>
        <authorList>
            <consortium name="The Broad Institute Genomics Platform"/>
            <consortium name="The Broad Institute Genome Sequencing Center for Infectious Disease"/>
            <person name="Wu L."/>
            <person name="Ma J."/>
        </authorList>
    </citation>
    <scope>NUCLEOTIDE SEQUENCE [LARGE SCALE GENOMIC DNA]</scope>
    <source>
        <strain evidence="4">JCM 18274</strain>
    </source>
</reference>
<keyword evidence="2" id="KW-1133">Transmembrane helix</keyword>
<keyword evidence="4" id="KW-1185">Reference proteome</keyword>
<name>A0ABP9EWQ8_9FLAO</name>
<evidence type="ECO:0000313" key="4">
    <source>
        <dbReference type="Proteomes" id="UP001500433"/>
    </source>
</evidence>
<evidence type="ECO:0000313" key="3">
    <source>
        <dbReference type="EMBL" id="GAA4882929.1"/>
    </source>
</evidence>
<gene>
    <name evidence="3" type="ORF">GCM10023311_01300</name>
</gene>
<evidence type="ECO:0008006" key="5">
    <source>
        <dbReference type="Google" id="ProtNLM"/>
    </source>
</evidence>
<sequence length="189" mass="21542">MSHTPLEDIFKKPENNFDVENPATGHETRFLNKLKNQNEQPLEIAHVKSNFWKPFVGIAASVALIIALFVGTQQPRNSRDLASVSPEMANTQDFFTASIHEELQKLNKESLPEAQNLIQDALKQIKILETNYETLKVDLIESGDDSRVIYAMISNFQNRIDILQNTLEQIENIKQLKKSSHRVISESNI</sequence>
<protein>
    <recommendedName>
        <fullName evidence="5">DUF4179 domain-containing protein</fullName>
    </recommendedName>
</protein>
<dbReference type="RefSeq" id="WP_345271976.1">
    <property type="nucleotide sequence ID" value="NZ_BAABJH010000001.1"/>
</dbReference>
<feature type="transmembrane region" description="Helical" evidence="2">
    <location>
        <begin position="51"/>
        <end position="71"/>
    </location>
</feature>
<evidence type="ECO:0000256" key="1">
    <source>
        <dbReference type="SAM" id="Coils"/>
    </source>
</evidence>
<proteinExistence type="predicted"/>
<keyword evidence="2" id="KW-0812">Transmembrane</keyword>
<keyword evidence="1" id="KW-0175">Coiled coil</keyword>
<keyword evidence="2" id="KW-0472">Membrane</keyword>
<accession>A0ABP9EWQ8</accession>
<evidence type="ECO:0000256" key="2">
    <source>
        <dbReference type="SAM" id="Phobius"/>
    </source>
</evidence>
<dbReference type="EMBL" id="BAABJH010000001">
    <property type="protein sequence ID" value="GAA4882929.1"/>
    <property type="molecule type" value="Genomic_DNA"/>
</dbReference>